<comment type="cofactor">
    <cofactor evidence="1 8">
        <name>heme</name>
        <dbReference type="ChEBI" id="CHEBI:30413"/>
    </cofactor>
</comment>
<feature type="transmembrane region" description="Helical" evidence="9">
    <location>
        <begin position="25"/>
        <end position="48"/>
    </location>
</feature>
<dbReference type="PRINTS" id="PR00385">
    <property type="entry name" value="P450"/>
</dbReference>
<dbReference type="GO" id="GO:0020037">
    <property type="term" value="F:heme binding"/>
    <property type="evidence" value="ECO:0007669"/>
    <property type="project" value="InterPro"/>
</dbReference>
<evidence type="ECO:0000256" key="8">
    <source>
        <dbReference type="PIRSR" id="PIRSR602401-1"/>
    </source>
</evidence>
<keyword evidence="7" id="KW-0503">Monooxygenase</keyword>
<dbReference type="PANTHER" id="PTHR24305">
    <property type="entry name" value="CYTOCHROME P450"/>
    <property type="match status" value="1"/>
</dbReference>
<organism evidence="10 11">
    <name type="scientific">Bombardia bombarda</name>
    <dbReference type="NCBI Taxonomy" id="252184"/>
    <lineage>
        <taxon>Eukaryota</taxon>
        <taxon>Fungi</taxon>
        <taxon>Dikarya</taxon>
        <taxon>Ascomycota</taxon>
        <taxon>Pezizomycotina</taxon>
        <taxon>Sordariomycetes</taxon>
        <taxon>Sordariomycetidae</taxon>
        <taxon>Sordariales</taxon>
        <taxon>Lasiosphaeriaceae</taxon>
        <taxon>Bombardia</taxon>
    </lineage>
</organism>
<dbReference type="GO" id="GO:0005506">
    <property type="term" value="F:iron ion binding"/>
    <property type="evidence" value="ECO:0007669"/>
    <property type="project" value="InterPro"/>
</dbReference>
<dbReference type="Pfam" id="PF00067">
    <property type="entry name" value="p450"/>
    <property type="match status" value="1"/>
</dbReference>
<accession>A0AA39XK21</accession>
<dbReference type="InterPro" id="IPR001128">
    <property type="entry name" value="Cyt_P450"/>
</dbReference>
<protein>
    <submittedName>
        <fullName evidence="10">Cytochrome P450</fullName>
    </submittedName>
</protein>
<evidence type="ECO:0000256" key="5">
    <source>
        <dbReference type="ARBA" id="ARBA00023002"/>
    </source>
</evidence>
<keyword evidence="9" id="KW-0472">Membrane</keyword>
<keyword evidence="9" id="KW-1133">Transmembrane helix</keyword>
<dbReference type="InterPro" id="IPR002401">
    <property type="entry name" value="Cyt_P450_E_grp-I"/>
</dbReference>
<evidence type="ECO:0000256" key="2">
    <source>
        <dbReference type="ARBA" id="ARBA00010617"/>
    </source>
</evidence>
<dbReference type="InterPro" id="IPR036396">
    <property type="entry name" value="Cyt_P450_sf"/>
</dbReference>
<reference evidence="10" key="1">
    <citation type="submission" date="2023-06" db="EMBL/GenBank/DDBJ databases">
        <title>Genome-scale phylogeny and comparative genomics of the fungal order Sordariales.</title>
        <authorList>
            <consortium name="Lawrence Berkeley National Laboratory"/>
            <person name="Hensen N."/>
            <person name="Bonometti L."/>
            <person name="Westerberg I."/>
            <person name="Brannstrom I.O."/>
            <person name="Guillou S."/>
            <person name="Cros-Aarteil S."/>
            <person name="Calhoun S."/>
            <person name="Haridas S."/>
            <person name="Kuo A."/>
            <person name="Mondo S."/>
            <person name="Pangilinan J."/>
            <person name="Riley R."/>
            <person name="LaButti K."/>
            <person name="Andreopoulos B."/>
            <person name="Lipzen A."/>
            <person name="Chen C."/>
            <person name="Yanf M."/>
            <person name="Daum C."/>
            <person name="Ng V."/>
            <person name="Clum A."/>
            <person name="Steindorff A."/>
            <person name="Ohm R."/>
            <person name="Martin F."/>
            <person name="Silar P."/>
            <person name="Natvig D."/>
            <person name="Lalanne C."/>
            <person name="Gautier V."/>
            <person name="Ament-velasquez S.L."/>
            <person name="Kruys A."/>
            <person name="Hutchinson M.I."/>
            <person name="Powell A.J."/>
            <person name="Barry K."/>
            <person name="Miller A.N."/>
            <person name="Grigoriev I.V."/>
            <person name="Debuchy R."/>
            <person name="Gladieux P."/>
            <person name="Thoren M.H."/>
            <person name="Johannesson H."/>
        </authorList>
    </citation>
    <scope>NUCLEOTIDE SEQUENCE</scope>
    <source>
        <strain evidence="10">SMH3391-2</strain>
    </source>
</reference>
<keyword evidence="4 8" id="KW-0479">Metal-binding</keyword>
<evidence type="ECO:0000256" key="7">
    <source>
        <dbReference type="ARBA" id="ARBA00023033"/>
    </source>
</evidence>
<comment type="similarity">
    <text evidence="2">Belongs to the cytochrome P450 family.</text>
</comment>
<dbReference type="PRINTS" id="PR00463">
    <property type="entry name" value="EP450I"/>
</dbReference>
<keyword evidence="11" id="KW-1185">Reference proteome</keyword>
<gene>
    <name evidence="10" type="ORF">B0T17DRAFT_516324</name>
</gene>
<evidence type="ECO:0000256" key="3">
    <source>
        <dbReference type="ARBA" id="ARBA00022617"/>
    </source>
</evidence>
<sequence>MSTPQTIPIPVNIRNGLQNWSGQGLFSISTLYAAIALWVAYGIGLAVYRLTLSPLAKIPGSKLAAATFWYEIYYDIWLGGKYYQVIEDMHKKYGPIVRINPYEVHFNDPGAIESVFPGPGRKTNKYEFTGRRTGTQNSIVATIDHDMHRKRRNTISAFFSNASIRRLEPIIQEHLGKLLSRMDAAGETGKILPMHYVFRACTSDLITKYAFGESFHFLDKEDFAIPYMESTDVFFKLNHTFCHFPWVGMLIGLSPPWAVKTFIPSLTEMWDKQLMWLERVQDIRDSKDPERLKTTIFEGVLNSKLPDEEKTNARLTHEAQLVVFAGEGTTAYTLQAALYQLLANPAEFAKVKAEVIAAIPDASQIPSFSQVESLPYLNAFIQETIRVHPGVVSRLPRVSPDLPIVYKVKNGKNSRNGAEYFIPAGTSLNMTAQISHMNPDIFQDPYEFRPQRWIDDPRLDRAFIGFARGTRNCIGMNFARLEMSMVLAAIIRKYDIYQPGQQKQTGPTLELYDTTRARDIDLNHDYIIPFPAKGSPGLRVKIRN</sequence>
<name>A0AA39XK21_9PEZI</name>
<proteinExistence type="inferred from homology"/>
<dbReference type="EMBL" id="JAULSR010000001">
    <property type="protein sequence ID" value="KAK0635458.1"/>
    <property type="molecule type" value="Genomic_DNA"/>
</dbReference>
<dbReference type="InterPro" id="IPR050121">
    <property type="entry name" value="Cytochrome_P450_monoxygenase"/>
</dbReference>
<keyword evidence="3 8" id="KW-0349">Heme</keyword>
<evidence type="ECO:0000256" key="6">
    <source>
        <dbReference type="ARBA" id="ARBA00023004"/>
    </source>
</evidence>
<dbReference type="CDD" id="cd11062">
    <property type="entry name" value="CYP58-like"/>
    <property type="match status" value="1"/>
</dbReference>
<dbReference type="SUPFAM" id="SSF48264">
    <property type="entry name" value="Cytochrome P450"/>
    <property type="match status" value="1"/>
</dbReference>
<dbReference type="Proteomes" id="UP001174934">
    <property type="component" value="Unassembled WGS sequence"/>
</dbReference>
<evidence type="ECO:0000313" key="11">
    <source>
        <dbReference type="Proteomes" id="UP001174934"/>
    </source>
</evidence>
<evidence type="ECO:0000313" key="10">
    <source>
        <dbReference type="EMBL" id="KAK0635458.1"/>
    </source>
</evidence>
<evidence type="ECO:0000256" key="9">
    <source>
        <dbReference type="SAM" id="Phobius"/>
    </source>
</evidence>
<dbReference type="GO" id="GO:0016705">
    <property type="term" value="F:oxidoreductase activity, acting on paired donors, with incorporation or reduction of molecular oxygen"/>
    <property type="evidence" value="ECO:0007669"/>
    <property type="project" value="InterPro"/>
</dbReference>
<evidence type="ECO:0000256" key="4">
    <source>
        <dbReference type="ARBA" id="ARBA00022723"/>
    </source>
</evidence>
<dbReference type="Gene3D" id="1.10.630.10">
    <property type="entry name" value="Cytochrome P450"/>
    <property type="match status" value="1"/>
</dbReference>
<feature type="binding site" description="axial binding residue" evidence="8">
    <location>
        <position position="473"/>
    </location>
    <ligand>
        <name>heme</name>
        <dbReference type="ChEBI" id="CHEBI:30413"/>
    </ligand>
    <ligandPart>
        <name>Fe</name>
        <dbReference type="ChEBI" id="CHEBI:18248"/>
    </ligandPart>
</feature>
<dbReference type="GO" id="GO:0004497">
    <property type="term" value="F:monooxygenase activity"/>
    <property type="evidence" value="ECO:0007669"/>
    <property type="project" value="UniProtKB-KW"/>
</dbReference>
<dbReference type="PANTHER" id="PTHR24305:SF157">
    <property type="entry name" value="N-ACETYLTRYPTOPHAN 6-HYDROXYLASE IVOC-RELATED"/>
    <property type="match status" value="1"/>
</dbReference>
<comment type="caution">
    <text evidence="10">The sequence shown here is derived from an EMBL/GenBank/DDBJ whole genome shotgun (WGS) entry which is preliminary data.</text>
</comment>
<dbReference type="AlphaFoldDB" id="A0AA39XK21"/>
<keyword evidence="5" id="KW-0560">Oxidoreductase</keyword>
<keyword evidence="9" id="KW-0812">Transmembrane</keyword>
<keyword evidence="6 8" id="KW-0408">Iron</keyword>
<evidence type="ECO:0000256" key="1">
    <source>
        <dbReference type="ARBA" id="ARBA00001971"/>
    </source>
</evidence>